<organism evidence="5 6">
    <name type="scientific">Herpetosiphon geysericola</name>
    <dbReference type="NCBI Taxonomy" id="70996"/>
    <lineage>
        <taxon>Bacteria</taxon>
        <taxon>Bacillati</taxon>
        <taxon>Chloroflexota</taxon>
        <taxon>Chloroflexia</taxon>
        <taxon>Herpetosiphonales</taxon>
        <taxon>Herpetosiphonaceae</taxon>
        <taxon>Herpetosiphon</taxon>
    </lineage>
</organism>
<dbReference type="Gene3D" id="3.30.70.920">
    <property type="match status" value="1"/>
</dbReference>
<evidence type="ECO:0000256" key="3">
    <source>
        <dbReference type="ARBA" id="ARBA00023163"/>
    </source>
</evidence>
<dbReference type="GO" id="GO:0005829">
    <property type="term" value="C:cytosol"/>
    <property type="evidence" value="ECO:0007669"/>
    <property type="project" value="TreeGrafter"/>
</dbReference>
<dbReference type="SUPFAM" id="SSF54909">
    <property type="entry name" value="Dimeric alpha+beta barrel"/>
    <property type="match status" value="1"/>
</dbReference>
<proteinExistence type="predicted"/>
<feature type="domain" description="HTH asnC-type" evidence="4">
    <location>
        <begin position="9"/>
        <end position="70"/>
    </location>
</feature>
<dbReference type="InterPro" id="IPR036390">
    <property type="entry name" value="WH_DNA-bd_sf"/>
</dbReference>
<evidence type="ECO:0000313" key="5">
    <source>
        <dbReference type="EMBL" id="KPL82262.1"/>
    </source>
</evidence>
<dbReference type="PRINTS" id="PR00033">
    <property type="entry name" value="HTHASNC"/>
</dbReference>
<dbReference type="InterPro" id="IPR019888">
    <property type="entry name" value="Tscrpt_reg_AsnC-like"/>
</dbReference>
<accession>A0A0P6XT98</accession>
<dbReference type="RefSeq" id="WP_054536189.1">
    <property type="nucleotide sequence ID" value="NZ_LGKP01000031.1"/>
</dbReference>
<protein>
    <recommendedName>
        <fullName evidence="4">HTH asnC-type domain-containing protein</fullName>
    </recommendedName>
</protein>
<evidence type="ECO:0000256" key="1">
    <source>
        <dbReference type="ARBA" id="ARBA00023015"/>
    </source>
</evidence>
<keyword evidence="1" id="KW-0805">Transcription regulation</keyword>
<evidence type="ECO:0000259" key="4">
    <source>
        <dbReference type="PROSITE" id="PS50956"/>
    </source>
</evidence>
<keyword evidence="2" id="KW-0238">DNA-binding</keyword>
<comment type="caution">
    <text evidence="5">The sequence shown here is derived from an EMBL/GenBank/DDBJ whole genome shotgun (WGS) entry which is preliminary data.</text>
</comment>
<dbReference type="Proteomes" id="UP000050277">
    <property type="component" value="Unassembled WGS sequence"/>
</dbReference>
<dbReference type="OrthoDB" id="34294at2"/>
<dbReference type="STRING" id="70996.SE18_19760"/>
<dbReference type="AlphaFoldDB" id="A0A0P6XT98"/>
<keyword evidence="6" id="KW-1185">Reference proteome</keyword>
<dbReference type="EMBL" id="LGKP01000031">
    <property type="protein sequence ID" value="KPL82262.1"/>
    <property type="molecule type" value="Genomic_DNA"/>
</dbReference>
<evidence type="ECO:0000256" key="2">
    <source>
        <dbReference type="ARBA" id="ARBA00023125"/>
    </source>
</evidence>
<dbReference type="Pfam" id="PF13404">
    <property type="entry name" value="HTH_AsnC-type"/>
    <property type="match status" value="1"/>
</dbReference>
<evidence type="ECO:0000313" key="6">
    <source>
        <dbReference type="Proteomes" id="UP000050277"/>
    </source>
</evidence>
<dbReference type="GO" id="GO:0043200">
    <property type="term" value="P:response to amino acid"/>
    <property type="evidence" value="ECO:0007669"/>
    <property type="project" value="TreeGrafter"/>
</dbReference>
<dbReference type="InterPro" id="IPR019887">
    <property type="entry name" value="Tscrpt_reg_AsnC/Lrp_C"/>
</dbReference>
<dbReference type="InterPro" id="IPR036388">
    <property type="entry name" value="WH-like_DNA-bd_sf"/>
</dbReference>
<dbReference type="SUPFAM" id="SSF46785">
    <property type="entry name" value="Winged helix' DNA-binding domain"/>
    <property type="match status" value="1"/>
</dbReference>
<keyword evidence="3" id="KW-0804">Transcription</keyword>
<dbReference type="PANTHER" id="PTHR30154:SF53">
    <property type="entry name" value="HTH-TYPE TRANSCRIPTIONAL REGULATOR LRPC"/>
    <property type="match status" value="1"/>
</dbReference>
<dbReference type="GO" id="GO:0043565">
    <property type="term" value="F:sequence-specific DNA binding"/>
    <property type="evidence" value="ECO:0007669"/>
    <property type="project" value="InterPro"/>
</dbReference>
<sequence length="162" mass="17580">MTSDTERLLDATGWQILVALQSDARISYSELGQHVGLIAPAVRERIRKFEEAGIITGYHATVNRRLVGLPVSAIIRMGLHASESSAATIAALDSIEEVLECARVMGTDTLILKVGATSIEHLEKLIDRLLVYGPLTSAMVLSTPIERRNVTQAITMQAQTEA</sequence>
<reference evidence="5 6" key="1">
    <citation type="submission" date="2015-07" db="EMBL/GenBank/DDBJ databases">
        <title>Whole genome sequence of Herpetosiphon geysericola DSM 7119.</title>
        <authorList>
            <person name="Hemp J."/>
            <person name="Ward L.M."/>
            <person name="Pace L.A."/>
            <person name="Fischer W.W."/>
        </authorList>
    </citation>
    <scope>NUCLEOTIDE SEQUENCE [LARGE SCALE GENOMIC DNA]</scope>
    <source>
        <strain evidence="5 6">DSM 7119</strain>
    </source>
</reference>
<name>A0A0P6XT98_9CHLR</name>
<dbReference type="PANTHER" id="PTHR30154">
    <property type="entry name" value="LEUCINE-RESPONSIVE REGULATORY PROTEIN"/>
    <property type="match status" value="1"/>
</dbReference>
<dbReference type="Gene3D" id="1.10.10.10">
    <property type="entry name" value="Winged helix-like DNA-binding domain superfamily/Winged helix DNA-binding domain"/>
    <property type="match status" value="1"/>
</dbReference>
<dbReference type="PROSITE" id="PS50956">
    <property type="entry name" value="HTH_ASNC_2"/>
    <property type="match status" value="1"/>
</dbReference>
<dbReference type="InterPro" id="IPR000485">
    <property type="entry name" value="AsnC-type_HTH_dom"/>
</dbReference>
<dbReference type="SMART" id="SM00344">
    <property type="entry name" value="HTH_ASNC"/>
    <property type="match status" value="1"/>
</dbReference>
<dbReference type="Pfam" id="PF01037">
    <property type="entry name" value="AsnC_trans_reg"/>
    <property type="match status" value="1"/>
</dbReference>
<gene>
    <name evidence="5" type="ORF">SE18_19760</name>
</gene>
<dbReference type="InterPro" id="IPR011008">
    <property type="entry name" value="Dimeric_a/b-barrel"/>
</dbReference>